<protein>
    <submittedName>
        <fullName evidence="1">Uncharacterized protein</fullName>
    </submittedName>
</protein>
<organism evidence="1 2">
    <name type="scientific">Niastella koreensis (strain DSM 17620 / KACC 11465 / NBRC 106392 / GR20-10)</name>
    <dbReference type="NCBI Taxonomy" id="700598"/>
    <lineage>
        <taxon>Bacteria</taxon>
        <taxon>Pseudomonadati</taxon>
        <taxon>Bacteroidota</taxon>
        <taxon>Chitinophagia</taxon>
        <taxon>Chitinophagales</taxon>
        <taxon>Chitinophagaceae</taxon>
        <taxon>Niastella</taxon>
    </lineage>
</organism>
<name>G8TL05_NIAKG</name>
<reference evidence="1 2" key="1">
    <citation type="submission" date="2011-12" db="EMBL/GenBank/DDBJ databases">
        <title>The complete genome of Niastella koreensis GR20-10.</title>
        <authorList>
            <consortium name="US DOE Joint Genome Institute (JGI-PGF)"/>
            <person name="Lucas S."/>
            <person name="Han J."/>
            <person name="Lapidus A."/>
            <person name="Bruce D."/>
            <person name="Goodwin L."/>
            <person name="Pitluck S."/>
            <person name="Peters L."/>
            <person name="Kyrpides N."/>
            <person name="Mavromatis K."/>
            <person name="Ivanova N."/>
            <person name="Mikhailova N."/>
            <person name="Davenport K."/>
            <person name="Saunders E."/>
            <person name="Detter J.C."/>
            <person name="Tapia R."/>
            <person name="Han C."/>
            <person name="Land M."/>
            <person name="Hauser L."/>
            <person name="Markowitz V."/>
            <person name="Cheng J.-F."/>
            <person name="Hugenholtz P."/>
            <person name="Woyke T."/>
            <person name="Wu D."/>
            <person name="Tindall B."/>
            <person name="Pomrenke H."/>
            <person name="Brambilla E."/>
            <person name="Klenk H.-P."/>
            <person name="Eisen J.A."/>
        </authorList>
    </citation>
    <scope>NUCLEOTIDE SEQUENCE [LARGE SCALE GENOMIC DNA]</scope>
    <source>
        <strain evidence="2">DSM 17620 / KACC 11465 / NBRC 106392 / GR20-10</strain>
    </source>
</reference>
<accession>G8TL05</accession>
<sequence length="30" mass="3179">MPSINQKGSIQGFDLFGVGSIQLNTLDLAN</sequence>
<gene>
    <name evidence="1" type="ordered locus">Niako_4586</name>
</gene>
<proteinExistence type="predicted"/>
<dbReference type="EMBL" id="CP003178">
    <property type="protein sequence ID" value="AEW00844.1"/>
    <property type="molecule type" value="Genomic_DNA"/>
</dbReference>
<evidence type="ECO:0000313" key="1">
    <source>
        <dbReference type="EMBL" id="AEW00844.1"/>
    </source>
</evidence>
<dbReference type="HOGENOM" id="CLU_3404524_0_0_10"/>
<evidence type="ECO:0000313" key="2">
    <source>
        <dbReference type="Proteomes" id="UP000005438"/>
    </source>
</evidence>
<dbReference type="Proteomes" id="UP000005438">
    <property type="component" value="Chromosome"/>
</dbReference>
<dbReference type="AlphaFoldDB" id="G8TL05"/>
<dbReference type="KEGG" id="nko:Niako_4586"/>